<name>A0A2N8KIR8_9BURK</name>
<feature type="transmembrane region" description="Helical" evidence="6">
    <location>
        <begin position="44"/>
        <end position="66"/>
    </location>
</feature>
<organism evidence="7 8">
    <name type="scientific">Achromobacter pulmonis</name>
    <dbReference type="NCBI Taxonomy" id="1389932"/>
    <lineage>
        <taxon>Bacteria</taxon>
        <taxon>Pseudomonadati</taxon>
        <taxon>Pseudomonadota</taxon>
        <taxon>Betaproteobacteria</taxon>
        <taxon>Burkholderiales</taxon>
        <taxon>Alcaligenaceae</taxon>
        <taxon>Achromobacter</taxon>
    </lineage>
</organism>
<feature type="transmembrane region" description="Helical" evidence="6">
    <location>
        <begin position="145"/>
        <end position="163"/>
    </location>
</feature>
<evidence type="ECO:0008006" key="9">
    <source>
        <dbReference type="Google" id="ProtNLM"/>
    </source>
</evidence>
<evidence type="ECO:0000256" key="3">
    <source>
        <dbReference type="ARBA" id="ARBA00022692"/>
    </source>
</evidence>
<feature type="transmembrane region" description="Helical" evidence="6">
    <location>
        <begin position="117"/>
        <end position="139"/>
    </location>
</feature>
<dbReference type="NCBIfam" id="TIGR03718">
    <property type="entry name" value="R_switched_Alx"/>
    <property type="match status" value="1"/>
</dbReference>
<evidence type="ECO:0000256" key="1">
    <source>
        <dbReference type="ARBA" id="ARBA00004141"/>
    </source>
</evidence>
<feature type="transmembrane region" description="Helical" evidence="6">
    <location>
        <begin position="270"/>
        <end position="289"/>
    </location>
</feature>
<keyword evidence="4 6" id="KW-1133">Transmembrane helix</keyword>
<dbReference type="Proteomes" id="UP000235994">
    <property type="component" value="Unassembled WGS sequence"/>
</dbReference>
<feature type="transmembrane region" description="Helical" evidence="6">
    <location>
        <begin position="295"/>
        <end position="314"/>
    </location>
</feature>
<protein>
    <recommendedName>
        <fullName evidence="9">Membrane-bound redox modulator Alx</fullName>
    </recommendedName>
</protein>
<evidence type="ECO:0000256" key="5">
    <source>
        <dbReference type="ARBA" id="ARBA00023136"/>
    </source>
</evidence>
<sequence>MNQVETFATPAMWAGFVGFVLVVLALDLYVLGGRRAHRVSAREALCWVLAWVALATLFGALLWGFLDATLDRATANRKALEFYTGYLIELSLSVDNMFVFSLIFGYFAVPLELQRRVLLYGVLGAIVMRVSMILAGVWLLAQFSWMFYLFGALLVVTGARMLAHADRQPDIARNPLVRLLRSSMRITPDYHGESFFVRIGGLRHATPMFVVLLMIEASDAVFAVDSIPAIFAVTTDPFLVFTSNIFAIMGLRAMYFLLADMRERFRYLKHGLAAVLIVIGGKMLAAPWFHVPVQWSLGAVGLILLASVGASAILPGRTAANAARSKADASRTGDPP</sequence>
<feature type="transmembrane region" description="Helical" evidence="6">
    <location>
        <begin position="86"/>
        <end position="108"/>
    </location>
</feature>
<dbReference type="PANTHER" id="PTHR30238:SF0">
    <property type="entry name" value="THYLAKOID MEMBRANE PROTEIN TERC, CHLOROPLASTIC"/>
    <property type="match status" value="1"/>
</dbReference>
<accession>A0A2N8KIR8</accession>
<gene>
    <name evidence="7" type="ORF">C1I89_12715</name>
</gene>
<evidence type="ECO:0000256" key="2">
    <source>
        <dbReference type="ARBA" id="ARBA00007511"/>
    </source>
</evidence>
<dbReference type="AlphaFoldDB" id="A0A2N8KIR8"/>
<dbReference type="InterPro" id="IPR022369">
    <property type="entry name" value="Integral_membrane_TerC_rswitch"/>
</dbReference>
<dbReference type="GO" id="GO:0016020">
    <property type="term" value="C:membrane"/>
    <property type="evidence" value="ECO:0007669"/>
    <property type="project" value="UniProtKB-SubCell"/>
</dbReference>
<dbReference type="PANTHER" id="PTHR30238">
    <property type="entry name" value="MEMBRANE BOUND PREDICTED REDOX MODULATOR"/>
    <property type="match status" value="1"/>
</dbReference>
<dbReference type="EMBL" id="POQS01000003">
    <property type="protein sequence ID" value="PND33349.1"/>
    <property type="molecule type" value="Genomic_DNA"/>
</dbReference>
<keyword evidence="5 6" id="KW-0472">Membrane</keyword>
<comment type="similarity">
    <text evidence="2">Belongs to the TerC family.</text>
</comment>
<comment type="caution">
    <text evidence="7">The sequence shown here is derived from an EMBL/GenBank/DDBJ whole genome shotgun (WGS) entry which is preliminary data.</text>
</comment>
<comment type="subcellular location">
    <subcellularLocation>
        <location evidence="1">Membrane</location>
        <topology evidence="1">Multi-pass membrane protein</topology>
    </subcellularLocation>
</comment>
<evidence type="ECO:0000256" key="6">
    <source>
        <dbReference type="SAM" id="Phobius"/>
    </source>
</evidence>
<keyword evidence="8" id="KW-1185">Reference proteome</keyword>
<dbReference type="InterPro" id="IPR005496">
    <property type="entry name" value="Integral_membrane_TerC"/>
</dbReference>
<feature type="transmembrane region" description="Helical" evidence="6">
    <location>
        <begin position="12"/>
        <end position="32"/>
    </location>
</feature>
<evidence type="ECO:0000313" key="8">
    <source>
        <dbReference type="Proteomes" id="UP000235994"/>
    </source>
</evidence>
<proteinExistence type="inferred from homology"/>
<evidence type="ECO:0000313" key="7">
    <source>
        <dbReference type="EMBL" id="PND33349.1"/>
    </source>
</evidence>
<dbReference type="RefSeq" id="WP_102773139.1">
    <property type="nucleotide sequence ID" value="NZ_POQS01000003.1"/>
</dbReference>
<reference evidence="7 8" key="1">
    <citation type="submission" date="2018-01" db="EMBL/GenBank/DDBJ databases">
        <title>The draft genome of an aniline degradation strain ANB-1.</title>
        <authorList>
            <person name="Zhang L."/>
            <person name="Jiang J."/>
        </authorList>
    </citation>
    <scope>NUCLEOTIDE SEQUENCE [LARGE SCALE GENOMIC DNA]</scope>
    <source>
        <strain evidence="7 8">ANB-1</strain>
    </source>
</reference>
<feature type="transmembrane region" description="Helical" evidence="6">
    <location>
        <begin position="238"/>
        <end position="258"/>
    </location>
</feature>
<evidence type="ECO:0000256" key="4">
    <source>
        <dbReference type="ARBA" id="ARBA00022989"/>
    </source>
</evidence>
<keyword evidence="3 6" id="KW-0812">Transmembrane</keyword>
<dbReference type="Pfam" id="PF03741">
    <property type="entry name" value="TerC"/>
    <property type="match status" value="1"/>
</dbReference>